<name>A0A1Y1ID31_KLENI</name>
<keyword evidence="2" id="KW-1185">Reference proteome</keyword>
<protein>
    <submittedName>
        <fullName evidence="1">Uncharacterized protein</fullName>
    </submittedName>
</protein>
<dbReference type="AlphaFoldDB" id="A0A1Y1ID31"/>
<proteinExistence type="predicted"/>
<sequence>MDTQAMEVSPERAERVRRAECLPSLRRFHVRALSKLVAESKEDILSLALIADNLRRFLPPGVTLEEVVESLEMSVEDACLAVESTEDMINDKKVEYVLKAAAEGRLAIEEQVAMFRMLQRITVPLENPCKGMDFTHLFCPADKLLKAGQPLIDWQHARERPRKKAMPPPRPSELLPLLNLLSRTPHADLIGASRQALAQYTTFSEAFDSFLLNWPAVNKCLDPPLVVCEGPTRAQILAAVSTQPALLNGQQPVFLTNANGAASSVILTGFANRGEANAAVWSLRSLFRLPAAVGGAMGDSADPDAPDALIWVMNVAGNIGSH</sequence>
<dbReference type="EMBL" id="DF237250">
    <property type="protein sequence ID" value="GAQ86637.1"/>
    <property type="molecule type" value="Genomic_DNA"/>
</dbReference>
<dbReference type="Proteomes" id="UP000054558">
    <property type="component" value="Unassembled WGS sequence"/>
</dbReference>
<accession>A0A1Y1ID31</accession>
<reference evidence="1 2" key="1">
    <citation type="journal article" date="2014" name="Nat. Commun.">
        <title>Klebsormidium flaccidum genome reveals primary factors for plant terrestrial adaptation.</title>
        <authorList>
            <person name="Hori K."/>
            <person name="Maruyama F."/>
            <person name="Fujisawa T."/>
            <person name="Togashi T."/>
            <person name="Yamamoto N."/>
            <person name="Seo M."/>
            <person name="Sato S."/>
            <person name="Yamada T."/>
            <person name="Mori H."/>
            <person name="Tajima N."/>
            <person name="Moriyama T."/>
            <person name="Ikeuchi M."/>
            <person name="Watanabe M."/>
            <person name="Wada H."/>
            <person name="Kobayashi K."/>
            <person name="Saito M."/>
            <person name="Masuda T."/>
            <person name="Sasaki-Sekimoto Y."/>
            <person name="Mashiguchi K."/>
            <person name="Awai K."/>
            <person name="Shimojima M."/>
            <person name="Masuda S."/>
            <person name="Iwai M."/>
            <person name="Nobusawa T."/>
            <person name="Narise T."/>
            <person name="Kondo S."/>
            <person name="Saito H."/>
            <person name="Sato R."/>
            <person name="Murakawa M."/>
            <person name="Ihara Y."/>
            <person name="Oshima-Yamada Y."/>
            <person name="Ohtaka K."/>
            <person name="Satoh M."/>
            <person name="Sonobe K."/>
            <person name="Ishii M."/>
            <person name="Ohtani R."/>
            <person name="Kanamori-Sato M."/>
            <person name="Honoki R."/>
            <person name="Miyazaki D."/>
            <person name="Mochizuki H."/>
            <person name="Umetsu J."/>
            <person name="Higashi K."/>
            <person name="Shibata D."/>
            <person name="Kamiya Y."/>
            <person name="Sato N."/>
            <person name="Nakamura Y."/>
            <person name="Tabata S."/>
            <person name="Ida S."/>
            <person name="Kurokawa K."/>
            <person name="Ohta H."/>
        </authorList>
    </citation>
    <scope>NUCLEOTIDE SEQUENCE [LARGE SCALE GENOMIC DNA]</scope>
    <source>
        <strain evidence="1 2">NIES-2285</strain>
    </source>
</reference>
<evidence type="ECO:0000313" key="2">
    <source>
        <dbReference type="Proteomes" id="UP000054558"/>
    </source>
</evidence>
<organism evidence="1 2">
    <name type="scientific">Klebsormidium nitens</name>
    <name type="common">Green alga</name>
    <name type="synonym">Ulothrix nitens</name>
    <dbReference type="NCBI Taxonomy" id="105231"/>
    <lineage>
        <taxon>Eukaryota</taxon>
        <taxon>Viridiplantae</taxon>
        <taxon>Streptophyta</taxon>
        <taxon>Klebsormidiophyceae</taxon>
        <taxon>Klebsormidiales</taxon>
        <taxon>Klebsormidiaceae</taxon>
        <taxon>Klebsormidium</taxon>
    </lineage>
</organism>
<gene>
    <name evidence="1" type="ORF">KFL_003010130</name>
</gene>
<evidence type="ECO:0000313" key="1">
    <source>
        <dbReference type="EMBL" id="GAQ86637.1"/>
    </source>
</evidence>